<dbReference type="PROSITE" id="PS50249">
    <property type="entry name" value="MPN"/>
    <property type="match status" value="1"/>
</dbReference>
<dbReference type="SUPFAM" id="SSF46689">
    <property type="entry name" value="Homeodomain-like"/>
    <property type="match status" value="2"/>
</dbReference>
<dbReference type="EMBL" id="KB293180">
    <property type="protein sequence ID" value="ELU16359.1"/>
    <property type="molecule type" value="Genomic_DNA"/>
</dbReference>
<dbReference type="Pfam" id="PF04433">
    <property type="entry name" value="SWIRM"/>
    <property type="match status" value="1"/>
</dbReference>
<feature type="region of interest" description="Disordered" evidence="5">
    <location>
        <begin position="389"/>
        <end position="419"/>
    </location>
</feature>
<evidence type="ECO:0000256" key="1">
    <source>
        <dbReference type="ARBA" id="ARBA00007194"/>
    </source>
</evidence>
<dbReference type="EnsemblMetazoa" id="CapteT227777">
    <property type="protein sequence ID" value="CapteP227777"/>
    <property type="gene ID" value="CapteG227777"/>
</dbReference>
<dbReference type="Gene3D" id="3.40.140.10">
    <property type="entry name" value="Cytidine Deaminase, domain 2"/>
    <property type="match status" value="1"/>
</dbReference>
<evidence type="ECO:0000256" key="2">
    <source>
        <dbReference type="ARBA" id="ARBA00023125"/>
    </source>
</evidence>
<evidence type="ECO:0000313" key="11">
    <source>
        <dbReference type="EnsemblMetazoa" id="CapteP227777"/>
    </source>
</evidence>
<dbReference type="MEROPS" id="M67.005"/>
<name>R7VCK5_CAPTE</name>
<evidence type="ECO:0000256" key="3">
    <source>
        <dbReference type="ARBA" id="ARBA00023242"/>
    </source>
</evidence>
<dbReference type="AlphaFoldDB" id="R7VCK5"/>
<comment type="similarity">
    <text evidence="1">Belongs to the peptidase M67A family. MYSM1 subfamily.</text>
</comment>
<evidence type="ECO:0000256" key="5">
    <source>
        <dbReference type="SAM" id="MobiDB-lite"/>
    </source>
</evidence>
<dbReference type="InterPro" id="IPR007526">
    <property type="entry name" value="SWIRM"/>
</dbReference>
<gene>
    <name evidence="10" type="ORF">CAPTEDRAFT_227777</name>
</gene>
<keyword evidence="2" id="KW-0238">DNA-binding</keyword>
<sequence>MELDSEAIDVENVEEYHNIKEHSNALYKQRDDVLQGLCLPDELPSHSSDLSPEYYQHPWKIDDETDINLDHCADEKDRKAIEQMLFEERVHVMGGRRTADRKLKATTSKKSVWSDEEKAMFNSAFDVFGRRWTKISHLINSKSVDEVKSYGRKHLKMVDPSSASKPRTPTKKGNCSLVQTAEVVKIQHDSDSAASEIDILDVSDEEDLSKPESKVNAAVENSPVKVHADLSNGNTVEEEEAVNVGDVDDLRITEEDTQIHPPNVLEREDEFPLTNYKGEIVYLPNPTKELMLEKEVVSQSEKEFHFDFFDGSGRSRNPQRYLKIRNFILESWEKCRPNYLYKTGLRVGLKNCGDVNLIGRIHSYLEQVGAINFSCERAQYRLQRKQAAANSKAFPTKSSPVHTSGSRKRRVRDESGEWVEPQELEGRTIPFKEDSIKKYKVTSKRPTDPFTLVKCQQFDCGDDPVQSPYSVTVETVSIVTMTVHAHLSHMEVIGLLGGRLTDELQIKMAVPCDSLSTSMQCDMDPVSQATACEAIRSAGYDVVGWYHSHPVFEPNPSVRDLETQQKYQEWFAKEGSPFVGLIVSPWLGTARISDIRCLLVKTSSDLSPDKEGNQSLLPFSFVWTPSHHLWNMSELEQQLTQLAQKYSQFQHKVPLTSSQEGMGTQGCLEKLLSSLSLFLPDSFLPQESIDFEQRISQILLQHYGDISKLE</sequence>
<dbReference type="PANTHER" id="PTHR10410">
    <property type="entry name" value="EUKARYOTIC TRANSLATION INITIATION FACTOR 3 -RELATED"/>
    <property type="match status" value="1"/>
</dbReference>
<dbReference type="OrthoDB" id="7464992at2759"/>
<reference evidence="11" key="3">
    <citation type="submission" date="2015-06" db="UniProtKB">
        <authorList>
            <consortium name="EnsemblMetazoa"/>
        </authorList>
    </citation>
    <scope>IDENTIFICATION</scope>
</reference>
<dbReference type="InterPro" id="IPR001005">
    <property type="entry name" value="SANT/Myb"/>
</dbReference>
<protein>
    <recommendedName>
        <fullName evidence="4">Myb-like, SWIRM and MPN domain-containing protein 1</fullName>
    </recommendedName>
</protein>
<dbReference type="InterPro" id="IPR000555">
    <property type="entry name" value="JAMM/MPN+_dom"/>
</dbReference>
<dbReference type="GO" id="GO:0003677">
    <property type="term" value="F:DNA binding"/>
    <property type="evidence" value="ECO:0007669"/>
    <property type="project" value="UniProtKB-KW"/>
</dbReference>
<dbReference type="SUPFAM" id="SSF102712">
    <property type="entry name" value="JAB1/MPN domain"/>
    <property type="match status" value="1"/>
</dbReference>
<organism evidence="10">
    <name type="scientific">Capitella teleta</name>
    <name type="common">Polychaete worm</name>
    <dbReference type="NCBI Taxonomy" id="283909"/>
    <lineage>
        <taxon>Eukaryota</taxon>
        <taxon>Metazoa</taxon>
        <taxon>Spiralia</taxon>
        <taxon>Lophotrochozoa</taxon>
        <taxon>Annelida</taxon>
        <taxon>Polychaeta</taxon>
        <taxon>Sedentaria</taxon>
        <taxon>Scolecida</taxon>
        <taxon>Capitellidae</taxon>
        <taxon>Capitella</taxon>
    </lineage>
</organism>
<dbReference type="Gene3D" id="1.10.10.60">
    <property type="entry name" value="Homeodomain-like"/>
    <property type="match status" value="1"/>
</dbReference>
<evidence type="ECO:0000259" key="6">
    <source>
        <dbReference type="PROSITE" id="PS50090"/>
    </source>
</evidence>
<proteinExistence type="inferred from homology"/>
<dbReference type="Gene3D" id="1.10.10.10">
    <property type="entry name" value="Winged helix-like DNA-binding domain superfamily/Winged helix DNA-binding domain"/>
    <property type="match status" value="1"/>
</dbReference>
<feature type="domain" description="SWIRM" evidence="8">
    <location>
        <begin position="283"/>
        <end position="382"/>
    </location>
</feature>
<feature type="domain" description="SANT" evidence="9">
    <location>
        <begin position="108"/>
        <end position="159"/>
    </location>
</feature>
<dbReference type="GO" id="GO:0008237">
    <property type="term" value="F:metallopeptidase activity"/>
    <property type="evidence" value="ECO:0007669"/>
    <property type="project" value="InterPro"/>
</dbReference>
<dbReference type="PROSITE" id="PS50934">
    <property type="entry name" value="SWIRM"/>
    <property type="match status" value="1"/>
</dbReference>
<dbReference type="PROSITE" id="PS51293">
    <property type="entry name" value="SANT"/>
    <property type="match status" value="1"/>
</dbReference>
<dbReference type="InterPro" id="IPR037518">
    <property type="entry name" value="MPN"/>
</dbReference>
<reference evidence="10 12" key="2">
    <citation type="journal article" date="2013" name="Nature">
        <title>Insights into bilaterian evolution from three spiralian genomes.</title>
        <authorList>
            <person name="Simakov O."/>
            <person name="Marletaz F."/>
            <person name="Cho S.J."/>
            <person name="Edsinger-Gonzales E."/>
            <person name="Havlak P."/>
            <person name="Hellsten U."/>
            <person name="Kuo D.H."/>
            <person name="Larsson T."/>
            <person name="Lv J."/>
            <person name="Arendt D."/>
            <person name="Savage R."/>
            <person name="Osoegawa K."/>
            <person name="de Jong P."/>
            <person name="Grimwood J."/>
            <person name="Chapman J.A."/>
            <person name="Shapiro H."/>
            <person name="Aerts A."/>
            <person name="Otillar R.P."/>
            <person name="Terry A.Y."/>
            <person name="Boore J.L."/>
            <person name="Grigoriev I.V."/>
            <person name="Lindberg D.R."/>
            <person name="Seaver E.C."/>
            <person name="Weisblat D.A."/>
            <person name="Putnam N.H."/>
            <person name="Rokhsar D.S."/>
        </authorList>
    </citation>
    <scope>NUCLEOTIDE SEQUENCE</scope>
    <source>
        <strain evidence="10 12">I ESC-2004</strain>
    </source>
</reference>
<dbReference type="HOGENOM" id="CLU_018854_0_0_1"/>
<dbReference type="STRING" id="283909.R7VCK5"/>
<evidence type="ECO:0000259" key="9">
    <source>
        <dbReference type="PROSITE" id="PS51293"/>
    </source>
</evidence>
<dbReference type="Proteomes" id="UP000014760">
    <property type="component" value="Unassembled WGS sequence"/>
</dbReference>
<dbReference type="InterPro" id="IPR036388">
    <property type="entry name" value="WH-like_DNA-bd_sf"/>
</dbReference>
<dbReference type="EMBL" id="AMQN01000600">
    <property type="status" value="NOT_ANNOTATED_CDS"/>
    <property type="molecule type" value="Genomic_DNA"/>
</dbReference>
<evidence type="ECO:0000256" key="4">
    <source>
        <dbReference type="ARBA" id="ARBA00032256"/>
    </source>
</evidence>
<evidence type="ECO:0000313" key="12">
    <source>
        <dbReference type="Proteomes" id="UP000014760"/>
    </source>
</evidence>
<dbReference type="Pfam" id="PF01398">
    <property type="entry name" value="JAB"/>
    <property type="match status" value="1"/>
</dbReference>
<keyword evidence="3" id="KW-0539">Nucleus</keyword>
<dbReference type="InterPro" id="IPR017884">
    <property type="entry name" value="SANT_dom"/>
</dbReference>
<accession>R7VCK5</accession>
<dbReference type="PROSITE" id="PS50090">
    <property type="entry name" value="MYB_LIKE"/>
    <property type="match status" value="1"/>
</dbReference>
<dbReference type="InterPro" id="IPR009057">
    <property type="entry name" value="Homeodomain-like_sf"/>
</dbReference>
<keyword evidence="12" id="KW-1185">Reference proteome</keyword>
<dbReference type="CDD" id="cd00167">
    <property type="entry name" value="SANT"/>
    <property type="match status" value="1"/>
</dbReference>
<dbReference type="SMART" id="SM00717">
    <property type="entry name" value="SANT"/>
    <property type="match status" value="1"/>
</dbReference>
<feature type="domain" description="MPN" evidence="7">
    <location>
        <begin position="471"/>
        <end position="606"/>
    </location>
</feature>
<dbReference type="Pfam" id="PF00249">
    <property type="entry name" value="Myb_DNA-binding"/>
    <property type="match status" value="1"/>
</dbReference>
<evidence type="ECO:0000313" key="10">
    <source>
        <dbReference type="EMBL" id="ELU16359.1"/>
    </source>
</evidence>
<evidence type="ECO:0000259" key="7">
    <source>
        <dbReference type="PROSITE" id="PS50249"/>
    </source>
</evidence>
<feature type="domain" description="Myb-like" evidence="6">
    <location>
        <begin position="105"/>
        <end position="155"/>
    </location>
</feature>
<dbReference type="EMBL" id="AMQN01000599">
    <property type="status" value="NOT_ANNOTATED_CDS"/>
    <property type="molecule type" value="Genomic_DNA"/>
</dbReference>
<dbReference type="InterPro" id="IPR050242">
    <property type="entry name" value="JAMM_MPN+_peptidase_M67A"/>
</dbReference>
<evidence type="ECO:0000259" key="8">
    <source>
        <dbReference type="PROSITE" id="PS50934"/>
    </source>
</evidence>
<dbReference type="OMA" id="TNPPWML"/>
<reference evidence="12" key="1">
    <citation type="submission" date="2012-12" db="EMBL/GenBank/DDBJ databases">
        <authorList>
            <person name="Hellsten U."/>
            <person name="Grimwood J."/>
            <person name="Chapman J.A."/>
            <person name="Shapiro H."/>
            <person name="Aerts A."/>
            <person name="Otillar R.P."/>
            <person name="Terry A.Y."/>
            <person name="Boore J.L."/>
            <person name="Simakov O."/>
            <person name="Marletaz F."/>
            <person name="Cho S.-J."/>
            <person name="Edsinger-Gonzales E."/>
            <person name="Havlak P."/>
            <person name="Kuo D.-H."/>
            <person name="Larsson T."/>
            <person name="Lv J."/>
            <person name="Arendt D."/>
            <person name="Savage R."/>
            <person name="Osoegawa K."/>
            <person name="de Jong P."/>
            <person name="Lindberg D.R."/>
            <person name="Seaver E.C."/>
            <person name="Weisblat D.A."/>
            <person name="Putnam N.H."/>
            <person name="Grigoriev I.V."/>
            <person name="Rokhsar D.S."/>
        </authorList>
    </citation>
    <scope>NUCLEOTIDE SEQUENCE</scope>
    <source>
        <strain evidence="12">I ESC-2004</strain>
    </source>
</reference>